<name>A0ABP9S8C5_9GAMM</name>
<dbReference type="EMBL" id="BAABLF010000012">
    <property type="protein sequence ID" value="GAA5191642.1"/>
    <property type="molecule type" value="Genomic_DNA"/>
</dbReference>
<organism evidence="3 4">
    <name type="scientific">Ferrimonas gelatinilytica</name>
    <dbReference type="NCBI Taxonomy" id="1255257"/>
    <lineage>
        <taxon>Bacteria</taxon>
        <taxon>Pseudomonadati</taxon>
        <taxon>Pseudomonadota</taxon>
        <taxon>Gammaproteobacteria</taxon>
        <taxon>Alteromonadales</taxon>
        <taxon>Ferrimonadaceae</taxon>
        <taxon>Ferrimonas</taxon>
    </lineage>
</organism>
<feature type="signal peptide" evidence="1">
    <location>
        <begin position="1"/>
        <end position="19"/>
    </location>
</feature>
<sequence>MRFIRKGLLCLLLSGGALANNAETEFVSQWQAEGLDRAYLEQALELAQKDQAVIDAITRPWEAKPWYQYYPLFLTEKRLAAGLAFWQEHEALLEQAYQRFGVEPEIVVSIIGIETFYGGYLGNYSVLDALYTLGFHYPPRQTFFRKELGHFLQLAQQQGWSLTEPKGSYAGAMGLGQFIPSSYQAYAVDFDGDGQRDLFTNPADAIGSVANYFARHRWQAGESVASPLTLADGALDDALLWDGKPLRHSTEILQQQGARLPANTSGPVGVVRLEVDEAQFQYQLVHPNFYAITRYNRSPLYAMAVWQFSQQLKQGMHEAGDESQ</sequence>
<evidence type="ECO:0000313" key="3">
    <source>
        <dbReference type="EMBL" id="GAA5191642.1"/>
    </source>
</evidence>
<evidence type="ECO:0000313" key="4">
    <source>
        <dbReference type="Proteomes" id="UP001501600"/>
    </source>
</evidence>
<dbReference type="CDD" id="cd13399">
    <property type="entry name" value="Slt35-like"/>
    <property type="match status" value="1"/>
</dbReference>
<proteinExistence type="predicted"/>
<evidence type="ECO:0000259" key="2">
    <source>
        <dbReference type="Pfam" id="PF13406"/>
    </source>
</evidence>
<feature type="domain" description="Transglycosylase SLT" evidence="2">
    <location>
        <begin position="24"/>
        <end position="310"/>
    </location>
</feature>
<comment type="caution">
    <text evidence="3">The sequence shown here is derived from an EMBL/GenBank/DDBJ whole genome shotgun (WGS) entry which is preliminary data.</text>
</comment>
<dbReference type="NCBIfam" id="TIGR02282">
    <property type="entry name" value="MltB"/>
    <property type="match status" value="1"/>
</dbReference>
<evidence type="ECO:0000256" key="1">
    <source>
        <dbReference type="SAM" id="SignalP"/>
    </source>
</evidence>
<dbReference type="InterPro" id="IPR031304">
    <property type="entry name" value="SLT_2"/>
</dbReference>
<dbReference type="RefSeq" id="WP_345316811.1">
    <property type="nucleotide sequence ID" value="NZ_BAABLF010000012.1"/>
</dbReference>
<dbReference type="Gene3D" id="1.10.530.10">
    <property type="match status" value="1"/>
</dbReference>
<dbReference type="Gene3D" id="1.10.8.350">
    <property type="entry name" value="Bacterial muramidase"/>
    <property type="match status" value="1"/>
</dbReference>
<dbReference type="Pfam" id="PF13406">
    <property type="entry name" value="SLT_2"/>
    <property type="match status" value="1"/>
</dbReference>
<reference evidence="4" key="1">
    <citation type="journal article" date="2019" name="Int. J. Syst. Evol. Microbiol.">
        <title>The Global Catalogue of Microorganisms (GCM) 10K type strain sequencing project: providing services to taxonomists for standard genome sequencing and annotation.</title>
        <authorList>
            <consortium name="The Broad Institute Genomics Platform"/>
            <consortium name="The Broad Institute Genome Sequencing Center for Infectious Disease"/>
            <person name="Wu L."/>
            <person name="Ma J."/>
        </authorList>
    </citation>
    <scope>NUCLEOTIDE SEQUENCE [LARGE SCALE GENOMIC DNA]</scope>
    <source>
        <strain evidence="4">JCM 18720</strain>
    </source>
</reference>
<accession>A0ABP9S8C5</accession>
<dbReference type="SUPFAM" id="SSF53955">
    <property type="entry name" value="Lysozyme-like"/>
    <property type="match status" value="1"/>
</dbReference>
<keyword evidence="1" id="KW-0732">Signal</keyword>
<feature type="chain" id="PRO_5047398838" evidence="1">
    <location>
        <begin position="20"/>
        <end position="324"/>
    </location>
</feature>
<dbReference type="PANTHER" id="PTHR30163">
    <property type="entry name" value="MEMBRANE-BOUND LYTIC MUREIN TRANSGLYCOSYLASE B"/>
    <property type="match status" value="1"/>
</dbReference>
<gene>
    <name evidence="3" type="primary">mltB</name>
    <name evidence="3" type="ORF">GCM10025772_18910</name>
</gene>
<protein>
    <submittedName>
        <fullName evidence="3">Lytic murein transglycosylase B</fullName>
    </submittedName>
</protein>
<dbReference type="InterPro" id="IPR023346">
    <property type="entry name" value="Lysozyme-like_dom_sf"/>
</dbReference>
<dbReference type="Proteomes" id="UP001501600">
    <property type="component" value="Unassembled WGS sequence"/>
</dbReference>
<dbReference type="InterPro" id="IPR043426">
    <property type="entry name" value="MltB-like"/>
</dbReference>
<dbReference type="InterPro" id="IPR011757">
    <property type="entry name" value="Lytic_transglycosylase_MltB"/>
</dbReference>
<keyword evidence="4" id="KW-1185">Reference proteome</keyword>
<dbReference type="PANTHER" id="PTHR30163:SF9">
    <property type="entry name" value="MEMBRANE-BOUND LYTIC MUREIN TRANSGLYCOSYLASE B"/>
    <property type="match status" value="1"/>
</dbReference>